<gene>
    <name evidence="1" type="ORF">ABIC98_002761</name>
</gene>
<name>A0ACC6THC0_9MICC</name>
<dbReference type="Proteomes" id="UP001549207">
    <property type="component" value="Unassembled WGS sequence"/>
</dbReference>
<comment type="caution">
    <text evidence="1">The sequence shown here is derived from an EMBL/GenBank/DDBJ whole genome shotgun (WGS) entry which is preliminary data.</text>
</comment>
<proteinExistence type="predicted"/>
<evidence type="ECO:0000313" key="1">
    <source>
        <dbReference type="EMBL" id="MET3773101.1"/>
    </source>
</evidence>
<evidence type="ECO:0000313" key="2">
    <source>
        <dbReference type="Proteomes" id="UP001549207"/>
    </source>
</evidence>
<organism evidence="1 2">
    <name type="scientific">Arthrobacter nitrophenolicus</name>
    <dbReference type="NCBI Taxonomy" id="683150"/>
    <lineage>
        <taxon>Bacteria</taxon>
        <taxon>Bacillati</taxon>
        <taxon>Actinomycetota</taxon>
        <taxon>Actinomycetes</taxon>
        <taxon>Micrococcales</taxon>
        <taxon>Micrococcaceae</taxon>
        <taxon>Arthrobacter</taxon>
    </lineage>
</organism>
<protein>
    <submittedName>
        <fullName evidence="1">Uncharacterized protein</fullName>
    </submittedName>
</protein>
<dbReference type="EMBL" id="JBEPNJ010000011">
    <property type="protein sequence ID" value="MET3773101.1"/>
    <property type="molecule type" value="Genomic_DNA"/>
</dbReference>
<sequence length="850" mass="91538">MNPTKTSLRLLSVGTLGVALTFGCLAAPASAVGPSPEPGNPAVQLDHLDRGLVAAGTSEGVFLSWRLLGHEATGSSATGLTGTDFNVYRDGQKLATVTDSTNYLDTSGTAASKYQVRAVVEGVELDESATATSWGGNFKDIPLRKPADGVTPAGQAYTYSANDASVADVDGDGQYEFIVKWDPNNSKDVSQVGYTGNTYVDTYKADGTLLHRIDLGVNVRSGAHYTQLLVNDFDGDGRAEMMMKTAPGTKSTNYNADGSVASQQFITLLQSDIEAGYASTDDYRMSAADYYQHVVEMFQGWSQHPEVKAGNWPATLEEAFGIAPEYQYPLSTSDAKALADYFMDVYAPSRSARNNLRAFEGFIVSGPEYLTVFEGATGKELKTVAYEPGRHDDGLMWGDYAMARIEPGNRVDRFLAGVAYLDGQKPAAVFARGYYTRTTLATYTWDGTNLSPAWNIDSGWAPMTNPFNDSPHGRDGTDPEYGKLTTQGFHSLSASDVDGDGRQEIVYGAATIDDDGSVLYSSFDTMPEGSATPGEEARLGHGDAMHVTDIDPNRPGKEIFTVHEGGTWAPYGYAMRDAGTGEVLFGAYSGKDTGRGMIGDVDPAVPGIENWAIGMQSADGTKLSTSQPGTNMSIKWAADMTTQIVNGSGDQTPTIDDWKRGRLLTAEGTRTNNGTKGTPSLVADVVGDWREEMLVRTADSTALRMYLSTEVTNHKLYTLMHDPQYRAEVARQNTTYNQPSYTDFYFASDMEFGDVPLRAAWLPGSVKALQHALEDLTESGDVTGPVASQLTENVRQAAKAVEDGDPEKAARTLERFVDFLAQQNGPDTVSDTARTVLDYNAGNILRAFGS</sequence>
<reference evidence="1" key="1">
    <citation type="submission" date="2024-06" db="EMBL/GenBank/DDBJ databases">
        <title>Genomic Encyclopedia of Type Strains, Phase IV (KMG-IV): sequencing the most valuable type-strain genomes for metagenomic binning, comparative biology and taxonomic classification.</title>
        <authorList>
            <person name="Goeker M."/>
        </authorList>
    </citation>
    <scope>NUCLEOTIDE SEQUENCE</scope>
    <source>
        <strain evidence="1">SJCon</strain>
    </source>
</reference>
<keyword evidence="2" id="KW-1185">Reference proteome</keyword>
<accession>A0ACC6THC0</accession>